<dbReference type="Gene3D" id="3.30.2160.10">
    <property type="entry name" value="Hect, E3 ligase catalytic domain"/>
    <property type="match status" value="1"/>
</dbReference>
<dbReference type="AlphaFoldDB" id="T1IAD4"/>
<dbReference type="eggNOG" id="KOG4427">
    <property type="taxonomic scope" value="Eukaryota"/>
</dbReference>
<evidence type="ECO:0000313" key="7">
    <source>
        <dbReference type="EnsemblMetazoa" id="RPRC013255-PA"/>
    </source>
</evidence>
<reference evidence="7" key="1">
    <citation type="submission" date="2015-05" db="UniProtKB">
        <authorList>
            <consortium name="EnsemblMetazoa"/>
        </authorList>
    </citation>
    <scope>IDENTIFICATION</scope>
</reference>
<evidence type="ECO:0000256" key="3">
    <source>
        <dbReference type="ARBA" id="ARBA00022679"/>
    </source>
</evidence>
<keyword evidence="8" id="KW-1185">Reference proteome</keyword>
<comment type="catalytic activity">
    <reaction evidence="1">
        <text>S-ubiquitinyl-[E2 ubiquitin-conjugating enzyme]-L-cysteine + [acceptor protein]-L-lysine = [E2 ubiquitin-conjugating enzyme]-L-cysteine + N(6)-ubiquitinyl-[acceptor protein]-L-lysine.</text>
        <dbReference type="EC" id="2.3.2.26"/>
    </reaction>
</comment>
<dbReference type="GO" id="GO:0009966">
    <property type="term" value="P:regulation of signal transduction"/>
    <property type="evidence" value="ECO:0007669"/>
    <property type="project" value="UniProtKB-ARBA"/>
</dbReference>
<dbReference type="EC" id="2.3.2.26" evidence="2"/>
<feature type="domain" description="HECT" evidence="6">
    <location>
        <begin position="1"/>
        <end position="142"/>
    </location>
</feature>
<organism evidence="7 8">
    <name type="scientific">Rhodnius prolixus</name>
    <name type="common">Triatomid bug</name>
    <dbReference type="NCBI Taxonomy" id="13249"/>
    <lineage>
        <taxon>Eukaryota</taxon>
        <taxon>Metazoa</taxon>
        <taxon>Ecdysozoa</taxon>
        <taxon>Arthropoda</taxon>
        <taxon>Hexapoda</taxon>
        <taxon>Insecta</taxon>
        <taxon>Pterygota</taxon>
        <taxon>Neoptera</taxon>
        <taxon>Paraneoptera</taxon>
        <taxon>Hemiptera</taxon>
        <taxon>Heteroptera</taxon>
        <taxon>Panheteroptera</taxon>
        <taxon>Cimicomorpha</taxon>
        <taxon>Reduviidae</taxon>
        <taxon>Triatominae</taxon>
        <taxon>Rhodnius</taxon>
    </lineage>
</organism>
<dbReference type="InterPro" id="IPR044611">
    <property type="entry name" value="E3A/B/C-like"/>
</dbReference>
<dbReference type="HOGENOM" id="CLU_002173_4_4_1"/>
<proteinExistence type="predicted"/>
<protein>
    <recommendedName>
        <fullName evidence="2">HECT-type E3 ubiquitin transferase</fullName>
        <ecNumber evidence="2">2.3.2.26</ecNumber>
    </recommendedName>
</protein>
<dbReference type="EMBL" id="ACPB03019562">
    <property type="status" value="NOT_ANNOTATED_CDS"/>
    <property type="molecule type" value="Genomic_DNA"/>
</dbReference>
<dbReference type="InParanoid" id="T1IAD4"/>
<dbReference type="EnsemblMetazoa" id="RPRC013255-RA">
    <property type="protein sequence ID" value="RPRC013255-PA"/>
    <property type="gene ID" value="RPRC013255"/>
</dbReference>
<dbReference type="InterPro" id="IPR035983">
    <property type="entry name" value="Hect_E3_ubiquitin_ligase"/>
</dbReference>
<dbReference type="SMART" id="SM00119">
    <property type="entry name" value="HECTc"/>
    <property type="match status" value="1"/>
</dbReference>
<dbReference type="GO" id="GO:0061630">
    <property type="term" value="F:ubiquitin protein ligase activity"/>
    <property type="evidence" value="ECO:0007669"/>
    <property type="project" value="UniProtKB-EC"/>
</dbReference>
<dbReference type="PROSITE" id="PS50237">
    <property type="entry name" value="HECT"/>
    <property type="match status" value="1"/>
</dbReference>
<dbReference type="Proteomes" id="UP000015103">
    <property type="component" value="Unassembled WGS sequence"/>
</dbReference>
<dbReference type="Pfam" id="PF00632">
    <property type="entry name" value="HECT"/>
    <property type="match status" value="1"/>
</dbReference>
<dbReference type="PANTHER" id="PTHR45700:SF3">
    <property type="entry name" value="UBIQUITIN-PROTEIN LIGASE E3B"/>
    <property type="match status" value="1"/>
</dbReference>
<dbReference type="OMA" id="SENYLCG"/>
<dbReference type="SUPFAM" id="SSF56204">
    <property type="entry name" value="Hect, E3 ligase catalytic domain"/>
    <property type="match status" value="1"/>
</dbReference>
<evidence type="ECO:0000259" key="6">
    <source>
        <dbReference type="PROSITE" id="PS50237"/>
    </source>
</evidence>
<sequence length="159" mass="18366">MGRLVTYELVPGGRALAVTNHNKINYIHLMAHFRMHTQIKEQTAAFIRGFRSIINLDWLALFSIPELQRLISGDNVPLDMVDLRRHTQYYGGFHDSHRVVLWLWDILQKDFTEEERKLFLKFVTSCSKPPLLGFAHLEPPFSIRCVEVGDDEDTGDTIG</sequence>
<dbReference type="GO" id="GO:0006511">
    <property type="term" value="P:ubiquitin-dependent protein catabolic process"/>
    <property type="evidence" value="ECO:0007669"/>
    <property type="project" value="TreeGrafter"/>
</dbReference>
<dbReference type="PANTHER" id="PTHR45700">
    <property type="entry name" value="UBIQUITIN-PROTEIN LIGASE E3C"/>
    <property type="match status" value="1"/>
</dbReference>
<comment type="caution">
    <text evidence="5">Lacks conserved residue(s) required for the propagation of feature annotation.</text>
</comment>
<dbReference type="STRING" id="13249.T1IAD4"/>
<evidence type="ECO:0000256" key="5">
    <source>
        <dbReference type="PROSITE-ProRule" id="PRU00104"/>
    </source>
</evidence>
<evidence type="ECO:0000313" key="8">
    <source>
        <dbReference type="Proteomes" id="UP000015103"/>
    </source>
</evidence>
<keyword evidence="4 5" id="KW-0833">Ubl conjugation pathway</keyword>
<evidence type="ECO:0000256" key="1">
    <source>
        <dbReference type="ARBA" id="ARBA00000885"/>
    </source>
</evidence>
<name>T1IAD4_RHOPR</name>
<evidence type="ECO:0000256" key="2">
    <source>
        <dbReference type="ARBA" id="ARBA00012485"/>
    </source>
</evidence>
<dbReference type="Gene3D" id="3.30.2410.10">
    <property type="entry name" value="Hect, E3 ligase catalytic domain"/>
    <property type="match status" value="1"/>
</dbReference>
<keyword evidence="3" id="KW-0808">Transferase</keyword>
<evidence type="ECO:0000256" key="4">
    <source>
        <dbReference type="ARBA" id="ARBA00022786"/>
    </source>
</evidence>
<dbReference type="GO" id="GO:0000209">
    <property type="term" value="P:protein polyubiquitination"/>
    <property type="evidence" value="ECO:0007669"/>
    <property type="project" value="InterPro"/>
</dbReference>
<accession>T1IAD4</accession>
<dbReference type="VEuPathDB" id="VectorBase:RPRC013255"/>
<dbReference type="InterPro" id="IPR000569">
    <property type="entry name" value="HECT_dom"/>
</dbReference>